<dbReference type="EMBL" id="QKWP01000242">
    <property type="protein sequence ID" value="RIB23823.1"/>
    <property type="molecule type" value="Genomic_DNA"/>
</dbReference>
<proteinExistence type="predicted"/>
<keyword evidence="3" id="KW-0808">Transferase</keyword>
<dbReference type="InterPro" id="IPR011990">
    <property type="entry name" value="TPR-like_helical_dom_sf"/>
</dbReference>
<gene>
    <name evidence="3" type="ORF">C2G38_2170138</name>
</gene>
<dbReference type="InterPro" id="IPR001245">
    <property type="entry name" value="Ser-Thr/Tyr_kinase_cat_dom"/>
</dbReference>
<dbReference type="GO" id="GO:0004672">
    <property type="term" value="F:protein kinase activity"/>
    <property type="evidence" value="ECO:0007669"/>
    <property type="project" value="InterPro"/>
</dbReference>
<dbReference type="GO" id="GO:0005524">
    <property type="term" value="F:ATP binding"/>
    <property type="evidence" value="ECO:0007669"/>
    <property type="project" value="UniProtKB-UniRule"/>
</dbReference>
<dbReference type="PANTHER" id="PTHR43628">
    <property type="entry name" value="ACTIVATOR OF C KINASE PROTEIN 1-RELATED"/>
    <property type="match status" value="1"/>
</dbReference>
<dbReference type="InterPro" id="IPR006597">
    <property type="entry name" value="Sel1-like"/>
</dbReference>
<dbReference type="STRING" id="44941.A0A397VUY8"/>
<dbReference type="Pfam" id="PF07714">
    <property type="entry name" value="PK_Tyr_Ser-Thr"/>
    <property type="match status" value="1"/>
</dbReference>
<feature type="binding site" evidence="1">
    <location>
        <position position="384"/>
    </location>
    <ligand>
        <name>ATP</name>
        <dbReference type="ChEBI" id="CHEBI:30616"/>
    </ligand>
</feature>
<dbReference type="OrthoDB" id="2447031at2759"/>
<dbReference type="SUPFAM" id="SSF56112">
    <property type="entry name" value="Protein kinase-like (PK-like)"/>
    <property type="match status" value="1"/>
</dbReference>
<dbReference type="SMART" id="SM00671">
    <property type="entry name" value="SEL1"/>
    <property type="match status" value="7"/>
</dbReference>
<feature type="domain" description="Protein kinase" evidence="2">
    <location>
        <begin position="351"/>
        <end position="621"/>
    </location>
</feature>
<organism evidence="3 4">
    <name type="scientific">Gigaspora rosea</name>
    <dbReference type="NCBI Taxonomy" id="44941"/>
    <lineage>
        <taxon>Eukaryota</taxon>
        <taxon>Fungi</taxon>
        <taxon>Fungi incertae sedis</taxon>
        <taxon>Mucoromycota</taxon>
        <taxon>Glomeromycotina</taxon>
        <taxon>Glomeromycetes</taxon>
        <taxon>Diversisporales</taxon>
        <taxon>Gigasporaceae</taxon>
        <taxon>Gigaspora</taxon>
    </lineage>
</organism>
<protein>
    <submittedName>
        <fullName evidence="3">Kinase-like domain-containing protein</fullName>
    </submittedName>
</protein>
<dbReference type="Gene3D" id="1.25.40.10">
    <property type="entry name" value="Tetratricopeptide repeat domain"/>
    <property type="match status" value="3"/>
</dbReference>
<accession>A0A397VUY8</accession>
<dbReference type="InterPro" id="IPR011009">
    <property type="entry name" value="Kinase-like_dom_sf"/>
</dbReference>
<dbReference type="Pfam" id="PF08238">
    <property type="entry name" value="Sel1"/>
    <property type="match status" value="7"/>
</dbReference>
<keyword evidence="1" id="KW-0547">Nucleotide-binding</keyword>
<dbReference type="InterPro" id="IPR017441">
    <property type="entry name" value="Protein_kinase_ATP_BS"/>
</dbReference>
<dbReference type="Gene3D" id="1.10.510.10">
    <property type="entry name" value="Transferase(Phosphotransferase) domain 1"/>
    <property type="match status" value="1"/>
</dbReference>
<keyword evidence="3" id="KW-0418">Kinase</keyword>
<dbReference type="PROSITE" id="PS50011">
    <property type="entry name" value="PROTEIN_KINASE_DOM"/>
    <property type="match status" value="1"/>
</dbReference>
<evidence type="ECO:0000259" key="2">
    <source>
        <dbReference type="PROSITE" id="PS50011"/>
    </source>
</evidence>
<dbReference type="SUPFAM" id="SSF81901">
    <property type="entry name" value="HCP-like"/>
    <property type="match status" value="2"/>
</dbReference>
<keyword evidence="1" id="KW-0067">ATP-binding</keyword>
<evidence type="ECO:0000313" key="3">
    <source>
        <dbReference type="EMBL" id="RIB23823.1"/>
    </source>
</evidence>
<dbReference type="PANTHER" id="PTHR43628:SF1">
    <property type="entry name" value="CHITIN SYNTHASE REGULATORY FACTOR 2-RELATED"/>
    <property type="match status" value="1"/>
</dbReference>
<evidence type="ECO:0000313" key="4">
    <source>
        <dbReference type="Proteomes" id="UP000266673"/>
    </source>
</evidence>
<dbReference type="InterPro" id="IPR000719">
    <property type="entry name" value="Prot_kinase_dom"/>
</dbReference>
<evidence type="ECO:0000256" key="1">
    <source>
        <dbReference type="PROSITE-ProRule" id="PRU10141"/>
    </source>
</evidence>
<name>A0A397VUY8_9GLOM</name>
<keyword evidence="4" id="KW-1185">Reference proteome</keyword>
<dbReference type="Proteomes" id="UP000266673">
    <property type="component" value="Unassembled WGS sequence"/>
</dbReference>
<dbReference type="InterPro" id="IPR052945">
    <property type="entry name" value="Mitotic_Regulator"/>
</dbReference>
<dbReference type="PROSITE" id="PS00107">
    <property type="entry name" value="PROTEIN_KINASE_ATP"/>
    <property type="match status" value="1"/>
</dbReference>
<dbReference type="AlphaFoldDB" id="A0A397VUY8"/>
<reference evidence="3 4" key="1">
    <citation type="submission" date="2018-06" db="EMBL/GenBank/DDBJ databases">
        <title>Comparative genomics reveals the genomic features of Rhizophagus irregularis, R. cerebriforme, R. diaphanum and Gigaspora rosea, and their symbiotic lifestyle signature.</title>
        <authorList>
            <person name="Morin E."/>
            <person name="San Clemente H."/>
            <person name="Chen E.C.H."/>
            <person name="De La Providencia I."/>
            <person name="Hainaut M."/>
            <person name="Kuo A."/>
            <person name="Kohler A."/>
            <person name="Murat C."/>
            <person name="Tang N."/>
            <person name="Roy S."/>
            <person name="Loubradou J."/>
            <person name="Henrissat B."/>
            <person name="Grigoriev I.V."/>
            <person name="Corradi N."/>
            <person name="Roux C."/>
            <person name="Martin F.M."/>
        </authorList>
    </citation>
    <scope>NUCLEOTIDE SEQUENCE [LARGE SCALE GENOMIC DNA]</scope>
    <source>
        <strain evidence="3 4">DAOM 194757</strain>
    </source>
</reference>
<sequence length="664" mass="76232">MFENQQEQIDSSSDIIQLAHNVTQLHLENDKSNDFVNEIIEEMLNKEQNPVNIINFCLNDQVNPIIQIVLASCYYYGKWVEKDEHKAFIYYQKSAEMGNANATFKVGNCYSHGIGVEKDEHKAFIYYQKSAEMGDADGTFKVGYCYDYGIGVEKDEHKAFIYYQKSAEMGNANGTFNVGYCYHHGIGVEKDEHKAFIYYQKSAEMGDASGTYFVGYCYFYGIGVEKDEHKAFIYYQKSAEMGDTDGTFNVGSCYRHGIGVEKDEHKAFVYYSKSAELGNASGMSSVAECYRNGIGIRRDLNKAKYWYQRLIEIKNITATNEWIHNSEIEDDLKKALTKDKYQLSWISYDEFKDIKEIGRGGFATVFYASWFDKSQNLTRSVALKLLHKSNRHHEEFIRELKAFCDISLKDPTFLKCFGISKDITSKDYILVLDYASKGCLRNNLLTVAQMDWKDKLNLLQCIASDLHIIHSHDLIHCDLHSGNILQNSFKSAYIADLGLSITANIALKSKSDKICGILPYIAPEVLNKHSYTKASNIYSFGIIMWEILYSKPVSYEQKSKLQSKLQFQIQVCNGLRSHIYDDTAKCYADLMKKCWNLEPNERPTAAKICDIFAEWENNEIILSELSDSDKKLLGVKNDYIHEFIDSNYKNSEIYELEIPDTVDE</sequence>
<comment type="caution">
    <text evidence="3">The sequence shown here is derived from an EMBL/GenBank/DDBJ whole genome shotgun (WGS) entry which is preliminary data.</text>
</comment>